<evidence type="ECO:0000313" key="12">
    <source>
        <dbReference type="Proteomes" id="UP000235965"/>
    </source>
</evidence>
<dbReference type="STRING" id="105785.A0A2J7RIB2"/>
<dbReference type="AlphaFoldDB" id="A0A2J7RIB2"/>
<accession>A0A2J7RIB2</accession>
<evidence type="ECO:0000256" key="2">
    <source>
        <dbReference type="ARBA" id="ARBA00022475"/>
    </source>
</evidence>
<evidence type="ECO:0000256" key="7">
    <source>
        <dbReference type="ARBA" id="ARBA00023136"/>
    </source>
</evidence>
<dbReference type="Proteomes" id="UP000235965">
    <property type="component" value="Unassembled WGS sequence"/>
</dbReference>
<dbReference type="PANTHER" id="PTHR21137:SF35">
    <property type="entry name" value="ODORANT RECEPTOR 19A-RELATED"/>
    <property type="match status" value="1"/>
</dbReference>
<dbReference type="FunCoup" id="A0A2J7RIB2">
    <property type="interactions" value="32"/>
</dbReference>
<evidence type="ECO:0000256" key="6">
    <source>
        <dbReference type="ARBA" id="ARBA00022989"/>
    </source>
</evidence>
<evidence type="ECO:0000313" key="11">
    <source>
        <dbReference type="EMBL" id="PNF40574.1"/>
    </source>
</evidence>
<evidence type="ECO:0000256" key="4">
    <source>
        <dbReference type="ARBA" id="ARBA00022692"/>
    </source>
</evidence>
<dbReference type="GO" id="GO:0007165">
    <property type="term" value="P:signal transduction"/>
    <property type="evidence" value="ECO:0007669"/>
    <property type="project" value="UniProtKB-KW"/>
</dbReference>
<keyword evidence="7 10" id="KW-0472">Membrane</keyword>
<name>A0A2J7RIB2_9NEOP</name>
<organism evidence="11 12">
    <name type="scientific">Cryptotermes secundus</name>
    <dbReference type="NCBI Taxonomy" id="105785"/>
    <lineage>
        <taxon>Eukaryota</taxon>
        <taxon>Metazoa</taxon>
        <taxon>Ecdysozoa</taxon>
        <taxon>Arthropoda</taxon>
        <taxon>Hexapoda</taxon>
        <taxon>Insecta</taxon>
        <taxon>Pterygota</taxon>
        <taxon>Neoptera</taxon>
        <taxon>Polyneoptera</taxon>
        <taxon>Dictyoptera</taxon>
        <taxon>Blattodea</taxon>
        <taxon>Blattoidea</taxon>
        <taxon>Termitoidae</taxon>
        <taxon>Kalotermitidae</taxon>
        <taxon>Cryptotermitinae</taxon>
        <taxon>Cryptotermes</taxon>
    </lineage>
</organism>
<feature type="transmembrane region" description="Helical" evidence="10">
    <location>
        <begin position="116"/>
        <end position="135"/>
    </location>
</feature>
<feature type="transmembrane region" description="Helical" evidence="10">
    <location>
        <begin position="22"/>
        <end position="44"/>
    </location>
</feature>
<dbReference type="GO" id="GO:0004984">
    <property type="term" value="F:olfactory receptor activity"/>
    <property type="evidence" value="ECO:0007669"/>
    <property type="project" value="InterPro"/>
</dbReference>
<gene>
    <name evidence="11" type="ORF">B7P43_G06759</name>
</gene>
<dbReference type="Pfam" id="PF02949">
    <property type="entry name" value="7tm_6"/>
    <property type="match status" value="1"/>
</dbReference>
<keyword evidence="5" id="KW-0552">Olfaction</keyword>
<comment type="caution">
    <text evidence="11">The sequence shown here is derived from an EMBL/GenBank/DDBJ whole genome shotgun (WGS) entry which is preliminary data.</text>
</comment>
<keyword evidence="3" id="KW-0716">Sensory transduction</keyword>
<dbReference type="EMBL" id="NEVH01003502">
    <property type="protein sequence ID" value="PNF40574.1"/>
    <property type="molecule type" value="Genomic_DNA"/>
</dbReference>
<dbReference type="OrthoDB" id="8189294at2759"/>
<keyword evidence="6 10" id="KW-1133">Transmembrane helix</keyword>
<comment type="subcellular location">
    <subcellularLocation>
        <location evidence="1">Cell membrane</location>
        <topology evidence="1">Multi-pass membrane protein</topology>
    </subcellularLocation>
</comment>
<keyword evidence="9" id="KW-0807">Transducer</keyword>
<evidence type="ECO:0008006" key="13">
    <source>
        <dbReference type="Google" id="ProtNLM"/>
    </source>
</evidence>
<keyword evidence="12" id="KW-1185">Reference proteome</keyword>
<reference evidence="11 12" key="1">
    <citation type="submission" date="2017-12" db="EMBL/GenBank/DDBJ databases">
        <title>Hemimetabolous genomes reveal molecular basis of termite eusociality.</title>
        <authorList>
            <person name="Harrison M.C."/>
            <person name="Jongepier E."/>
            <person name="Robertson H.M."/>
            <person name="Arning N."/>
            <person name="Bitard-Feildel T."/>
            <person name="Chao H."/>
            <person name="Childers C.P."/>
            <person name="Dinh H."/>
            <person name="Doddapaneni H."/>
            <person name="Dugan S."/>
            <person name="Gowin J."/>
            <person name="Greiner C."/>
            <person name="Han Y."/>
            <person name="Hu H."/>
            <person name="Hughes D.S.T."/>
            <person name="Huylmans A.-K."/>
            <person name="Kemena C."/>
            <person name="Kremer L.P.M."/>
            <person name="Lee S.L."/>
            <person name="Lopez-Ezquerra A."/>
            <person name="Mallet L."/>
            <person name="Monroy-Kuhn J.M."/>
            <person name="Moser A."/>
            <person name="Murali S.C."/>
            <person name="Muzny D.M."/>
            <person name="Otani S."/>
            <person name="Piulachs M.-D."/>
            <person name="Poelchau M."/>
            <person name="Qu J."/>
            <person name="Schaub F."/>
            <person name="Wada-Katsumata A."/>
            <person name="Worley K.C."/>
            <person name="Xie Q."/>
            <person name="Ylla G."/>
            <person name="Poulsen M."/>
            <person name="Gibbs R.A."/>
            <person name="Schal C."/>
            <person name="Richards S."/>
            <person name="Belles X."/>
            <person name="Korb J."/>
            <person name="Bornberg-Bauer E."/>
        </authorList>
    </citation>
    <scope>NUCLEOTIDE SEQUENCE [LARGE SCALE GENOMIC DNA]</scope>
    <source>
        <tissue evidence="11">Whole body</tissue>
    </source>
</reference>
<evidence type="ECO:0000256" key="9">
    <source>
        <dbReference type="ARBA" id="ARBA00023224"/>
    </source>
</evidence>
<keyword evidence="2" id="KW-1003">Cell membrane</keyword>
<dbReference type="GO" id="GO:0005549">
    <property type="term" value="F:odorant binding"/>
    <property type="evidence" value="ECO:0007669"/>
    <property type="project" value="InterPro"/>
</dbReference>
<keyword evidence="8" id="KW-0675">Receptor</keyword>
<dbReference type="InterPro" id="IPR004117">
    <property type="entry name" value="7tm6_olfct_rcpt"/>
</dbReference>
<keyword evidence="4 10" id="KW-0812">Transmembrane</keyword>
<dbReference type="InParanoid" id="A0A2J7RIB2"/>
<evidence type="ECO:0000256" key="3">
    <source>
        <dbReference type="ARBA" id="ARBA00022606"/>
    </source>
</evidence>
<protein>
    <recommendedName>
        <fullName evidence="13">Odorant receptor</fullName>
    </recommendedName>
</protein>
<dbReference type="GO" id="GO:0005886">
    <property type="term" value="C:plasma membrane"/>
    <property type="evidence" value="ECO:0007669"/>
    <property type="project" value="UniProtKB-SubCell"/>
</dbReference>
<proteinExistence type="predicted"/>
<evidence type="ECO:0000256" key="10">
    <source>
        <dbReference type="SAM" id="Phobius"/>
    </source>
</evidence>
<dbReference type="PANTHER" id="PTHR21137">
    <property type="entry name" value="ODORANT RECEPTOR"/>
    <property type="match status" value="1"/>
</dbReference>
<sequence length="328" mass="37527">MWPVCPLDEVSSSAWINILHKCYTAFTVILFFSMSLPGPLFYVFEDYTLEDAIEMMSILLTQLRSGMKMMTFIVYKKEIQELINALYENFYIHGRNLTAEESSIIRQAIKHARRITIGYFVLIFLLIWSMILHPITFNSTDQVESADANHTATLPRLPFKTWYPKWDPTKRPQFEIEYAAQAILTVLEASSVGSIDPFCATLMIYVASQFQLLSISLNNIKKNALLKSGPGIYRKSAEGSYPKRVSTLDKNSLLPVMPEHTGNNIQRNVSDNWCMDNLDLNNLQGINVSLKSDEGKQILSMTESYGQTERETIIYIKKCIKHHQSLLT</sequence>
<evidence type="ECO:0000256" key="8">
    <source>
        <dbReference type="ARBA" id="ARBA00023170"/>
    </source>
</evidence>
<evidence type="ECO:0000256" key="5">
    <source>
        <dbReference type="ARBA" id="ARBA00022725"/>
    </source>
</evidence>
<evidence type="ECO:0000256" key="1">
    <source>
        <dbReference type="ARBA" id="ARBA00004651"/>
    </source>
</evidence>